<dbReference type="STRING" id="389348.PNK_0970"/>
<dbReference type="GO" id="GO:0005524">
    <property type="term" value="F:ATP binding"/>
    <property type="evidence" value="ECO:0007669"/>
    <property type="project" value="UniProtKB-KW"/>
</dbReference>
<dbReference type="SMART" id="SM00382">
    <property type="entry name" value="AAA"/>
    <property type="match status" value="1"/>
</dbReference>
<proteinExistence type="inferred from homology"/>
<dbReference type="InterPro" id="IPR003439">
    <property type="entry name" value="ABC_transporter-like_ATP-bd"/>
</dbReference>
<evidence type="ECO:0000256" key="3">
    <source>
        <dbReference type="ARBA" id="ARBA00022741"/>
    </source>
</evidence>
<evidence type="ECO:0000256" key="4">
    <source>
        <dbReference type="ARBA" id="ARBA00022840"/>
    </source>
</evidence>
<dbReference type="EMBL" id="LN879502">
    <property type="protein sequence ID" value="CUI16595.1"/>
    <property type="molecule type" value="Genomic_DNA"/>
</dbReference>
<dbReference type="Gene3D" id="3.40.50.300">
    <property type="entry name" value="P-loop containing nucleotide triphosphate hydrolases"/>
    <property type="match status" value="1"/>
</dbReference>
<dbReference type="GO" id="GO:0016887">
    <property type="term" value="F:ATP hydrolysis activity"/>
    <property type="evidence" value="ECO:0007669"/>
    <property type="project" value="InterPro"/>
</dbReference>
<dbReference type="PATRIC" id="fig|389348.3.peg.1068"/>
<dbReference type="PANTHER" id="PTHR42798:SF2">
    <property type="entry name" value="ABC TRANSPORTER ATP-BINDING PROTEIN MG467-RELATED"/>
    <property type="match status" value="1"/>
</dbReference>
<feature type="domain" description="ABC transporter" evidence="5">
    <location>
        <begin position="11"/>
        <end position="232"/>
    </location>
</feature>
<name>A0A0U5ER11_9BACT</name>
<keyword evidence="7" id="KW-1185">Reference proteome</keyword>
<sequence length="233" mass="25622">MHESAQTHPILEAQDIQKTFHHPVSVKILQSINLKVSAGESVAIIGRSGEGKSTLLQILGTLEQPCHGSLKINNQEVGSSNRTHFRNQFIGFIFQSFHLLEDYTALENVVMPARIARQDISKGSAGEQRGMELLAKVGLAERAHFNTKLLSGGEKQRVALARAMCNDPKIIFADEPSGNLDRQTATLIHDILLGFVADQQKALILVTHDKELAKLCSTQYELINGRLYLSSAS</sequence>
<dbReference type="KEGG" id="pnl:PNK_0970"/>
<keyword evidence="6" id="KW-0378">Hydrolase</keyword>
<keyword evidence="4" id="KW-0067">ATP-binding</keyword>
<dbReference type="InterPro" id="IPR017871">
    <property type="entry name" value="ABC_transporter-like_CS"/>
</dbReference>
<comment type="similarity">
    <text evidence="1">Belongs to the ABC transporter superfamily.</text>
</comment>
<keyword evidence="3" id="KW-0547">Nucleotide-binding</keyword>
<dbReference type="RefSeq" id="WP_059060626.1">
    <property type="nucleotide sequence ID" value="NZ_LN879502.1"/>
</dbReference>
<reference evidence="7" key="1">
    <citation type="submission" date="2015-09" db="EMBL/GenBank/DDBJ databases">
        <authorList>
            <person name="Bertelli C."/>
        </authorList>
    </citation>
    <scope>NUCLEOTIDE SEQUENCE [LARGE SCALE GENOMIC DNA]</scope>
    <source>
        <strain evidence="7">KNic</strain>
    </source>
</reference>
<dbReference type="InterPro" id="IPR003593">
    <property type="entry name" value="AAA+_ATPase"/>
</dbReference>
<dbReference type="EC" id="3.6.3.-" evidence="6"/>
<evidence type="ECO:0000256" key="2">
    <source>
        <dbReference type="ARBA" id="ARBA00022448"/>
    </source>
</evidence>
<evidence type="ECO:0000313" key="7">
    <source>
        <dbReference type="Proteomes" id="UP000069902"/>
    </source>
</evidence>
<accession>A0A0U5ER11</accession>
<keyword evidence="2" id="KW-0813">Transport</keyword>
<dbReference type="CDD" id="cd03255">
    <property type="entry name" value="ABC_MJ0796_LolCDE_FtsE"/>
    <property type="match status" value="1"/>
</dbReference>
<dbReference type="SUPFAM" id="SSF52540">
    <property type="entry name" value="P-loop containing nucleoside triphosphate hydrolases"/>
    <property type="match status" value="1"/>
</dbReference>
<gene>
    <name evidence="6" type="ORF">PNK_0970</name>
</gene>
<dbReference type="PROSITE" id="PS50893">
    <property type="entry name" value="ABC_TRANSPORTER_2"/>
    <property type="match status" value="1"/>
</dbReference>
<dbReference type="Proteomes" id="UP000069902">
    <property type="component" value="Chromosome cPNK"/>
</dbReference>
<dbReference type="InterPro" id="IPR017911">
    <property type="entry name" value="MacB-like_ATP-bd"/>
</dbReference>
<dbReference type="InterPro" id="IPR027417">
    <property type="entry name" value="P-loop_NTPase"/>
</dbReference>
<dbReference type="PROSITE" id="PS00211">
    <property type="entry name" value="ABC_TRANSPORTER_1"/>
    <property type="match status" value="1"/>
</dbReference>
<dbReference type="InParanoid" id="A0A0U5ER11"/>
<evidence type="ECO:0000256" key="1">
    <source>
        <dbReference type="ARBA" id="ARBA00005417"/>
    </source>
</evidence>
<organism evidence="6 7">
    <name type="scientific">Candidatus Protochlamydia naegleriophila</name>
    <dbReference type="NCBI Taxonomy" id="389348"/>
    <lineage>
        <taxon>Bacteria</taxon>
        <taxon>Pseudomonadati</taxon>
        <taxon>Chlamydiota</taxon>
        <taxon>Chlamydiia</taxon>
        <taxon>Parachlamydiales</taxon>
        <taxon>Parachlamydiaceae</taxon>
        <taxon>Candidatus Protochlamydia</taxon>
    </lineage>
</organism>
<dbReference type="PANTHER" id="PTHR42798">
    <property type="entry name" value="LIPOPROTEIN-RELEASING SYSTEM ATP-BINDING PROTEIN LOLD"/>
    <property type="match status" value="1"/>
</dbReference>
<evidence type="ECO:0000313" key="6">
    <source>
        <dbReference type="EMBL" id="CUI16595.1"/>
    </source>
</evidence>
<dbReference type="Pfam" id="PF00005">
    <property type="entry name" value="ABC_tran"/>
    <property type="match status" value="1"/>
</dbReference>
<protein>
    <submittedName>
        <fullName evidence="6">ABC transporter, ATPase subunit</fullName>
        <ecNumber evidence="6">3.6.3.-</ecNumber>
    </submittedName>
</protein>
<dbReference type="AlphaFoldDB" id="A0A0U5ER11"/>
<evidence type="ECO:0000259" key="5">
    <source>
        <dbReference type="PROSITE" id="PS50893"/>
    </source>
</evidence>